<dbReference type="SUPFAM" id="SSF68906">
    <property type="entry name" value="SAP domain"/>
    <property type="match status" value="1"/>
</dbReference>
<feature type="compositionally biased region" description="Polar residues" evidence="3">
    <location>
        <begin position="612"/>
        <end position="624"/>
    </location>
</feature>
<evidence type="ECO:0000259" key="4">
    <source>
        <dbReference type="PROSITE" id="PS50102"/>
    </source>
</evidence>
<dbReference type="Pfam" id="PF16294">
    <property type="entry name" value="RSB_motif"/>
    <property type="match status" value="1"/>
</dbReference>
<organism evidence="6 7">
    <name type="scientific">Stegodyphus mimosarum</name>
    <name type="common">African social velvet spider</name>
    <dbReference type="NCBI Taxonomy" id="407821"/>
    <lineage>
        <taxon>Eukaryota</taxon>
        <taxon>Metazoa</taxon>
        <taxon>Ecdysozoa</taxon>
        <taxon>Arthropoda</taxon>
        <taxon>Chelicerata</taxon>
        <taxon>Arachnida</taxon>
        <taxon>Araneae</taxon>
        <taxon>Araneomorphae</taxon>
        <taxon>Entelegynae</taxon>
        <taxon>Eresoidea</taxon>
        <taxon>Eresidae</taxon>
        <taxon>Stegodyphus</taxon>
    </lineage>
</organism>
<feature type="compositionally biased region" description="Polar residues" evidence="3">
    <location>
        <begin position="767"/>
        <end position="779"/>
    </location>
</feature>
<evidence type="ECO:0000259" key="5">
    <source>
        <dbReference type="PROSITE" id="PS50800"/>
    </source>
</evidence>
<dbReference type="InterPro" id="IPR052793">
    <property type="entry name" value="EJC-associated_protein"/>
</dbReference>
<dbReference type="GO" id="GO:0003723">
    <property type="term" value="F:RNA binding"/>
    <property type="evidence" value="ECO:0007669"/>
    <property type="project" value="UniProtKB-UniRule"/>
</dbReference>
<feature type="region of interest" description="Disordered" evidence="3">
    <location>
        <begin position="1207"/>
        <end position="1231"/>
    </location>
</feature>
<feature type="region of interest" description="Disordered" evidence="3">
    <location>
        <begin position="300"/>
        <end position="346"/>
    </location>
</feature>
<dbReference type="STRING" id="407821.A0A087UBF0"/>
<dbReference type="Pfam" id="PF02037">
    <property type="entry name" value="SAP"/>
    <property type="match status" value="1"/>
</dbReference>
<feature type="compositionally biased region" description="Basic and acidic residues" evidence="3">
    <location>
        <begin position="1091"/>
        <end position="1172"/>
    </location>
</feature>
<dbReference type="PANTHER" id="PTHR46589">
    <property type="entry name" value="APOPTOTIC CHROMATIN CONDENSATION INDUCER IN THE NUCLEUS"/>
    <property type="match status" value="1"/>
</dbReference>
<feature type="region of interest" description="Disordered" evidence="3">
    <location>
        <begin position="872"/>
        <end position="891"/>
    </location>
</feature>
<evidence type="ECO:0000256" key="3">
    <source>
        <dbReference type="SAM" id="MobiDB-lite"/>
    </source>
</evidence>
<dbReference type="Pfam" id="PF00076">
    <property type="entry name" value="RRM_1"/>
    <property type="match status" value="1"/>
</dbReference>
<dbReference type="Gene3D" id="1.10.720.30">
    <property type="entry name" value="SAP domain"/>
    <property type="match status" value="1"/>
</dbReference>
<feature type="compositionally biased region" description="Polar residues" evidence="3">
    <location>
        <begin position="631"/>
        <end position="645"/>
    </location>
</feature>
<dbReference type="SUPFAM" id="SSF54928">
    <property type="entry name" value="RNA-binding domain, RBD"/>
    <property type="match status" value="1"/>
</dbReference>
<dbReference type="GO" id="GO:0061574">
    <property type="term" value="C:ASAP complex"/>
    <property type="evidence" value="ECO:0007669"/>
    <property type="project" value="TreeGrafter"/>
</dbReference>
<evidence type="ECO:0000256" key="2">
    <source>
        <dbReference type="PROSITE-ProRule" id="PRU00176"/>
    </source>
</evidence>
<feature type="compositionally biased region" description="Basic and acidic residues" evidence="3">
    <location>
        <begin position="406"/>
        <end position="443"/>
    </location>
</feature>
<dbReference type="InterPro" id="IPR035979">
    <property type="entry name" value="RBD_domain_sf"/>
</dbReference>
<feature type="compositionally biased region" description="Basic and acidic residues" evidence="3">
    <location>
        <begin position="646"/>
        <end position="682"/>
    </location>
</feature>
<feature type="compositionally biased region" description="Low complexity" evidence="3">
    <location>
        <begin position="755"/>
        <end position="766"/>
    </location>
</feature>
<dbReference type="InterPro" id="IPR012677">
    <property type="entry name" value="Nucleotide-bd_a/b_plait_sf"/>
</dbReference>
<evidence type="ECO:0000313" key="6">
    <source>
        <dbReference type="EMBL" id="KFM74689.1"/>
    </source>
</evidence>
<dbReference type="InterPro" id="IPR032552">
    <property type="entry name" value="RSB_motif"/>
</dbReference>
<dbReference type="PROSITE" id="PS50102">
    <property type="entry name" value="RRM"/>
    <property type="match status" value="1"/>
</dbReference>
<feature type="region of interest" description="Disordered" evidence="3">
    <location>
        <begin position="530"/>
        <end position="845"/>
    </location>
</feature>
<feature type="non-terminal residue" evidence="6">
    <location>
        <position position="1342"/>
    </location>
</feature>
<feature type="region of interest" description="Disordered" evidence="3">
    <location>
        <begin position="379"/>
        <end position="443"/>
    </location>
</feature>
<name>A0A087UBF0_STEMI</name>
<feature type="compositionally biased region" description="Basic and acidic residues" evidence="3">
    <location>
        <begin position="690"/>
        <end position="699"/>
    </location>
</feature>
<dbReference type="Gene3D" id="3.30.70.330">
    <property type="match status" value="1"/>
</dbReference>
<dbReference type="GO" id="GO:0008380">
    <property type="term" value="P:RNA splicing"/>
    <property type="evidence" value="ECO:0007669"/>
    <property type="project" value="TreeGrafter"/>
</dbReference>
<feature type="domain" description="RRM" evidence="4">
    <location>
        <begin position="987"/>
        <end position="1064"/>
    </location>
</feature>
<feature type="compositionally biased region" description="Low complexity" evidence="3">
    <location>
        <begin position="730"/>
        <end position="741"/>
    </location>
</feature>
<feature type="compositionally biased region" description="Basic and acidic residues" evidence="3">
    <location>
        <begin position="559"/>
        <end position="572"/>
    </location>
</feature>
<gene>
    <name evidence="6" type="ORF">X975_01177</name>
</gene>
<dbReference type="CDD" id="cd12432">
    <property type="entry name" value="RRM_ACINU"/>
    <property type="match status" value="1"/>
</dbReference>
<feature type="domain" description="SAP" evidence="5">
    <location>
        <begin position="66"/>
        <end position="100"/>
    </location>
</feature>
<dbReference type="Proteomes" id="UP000054359">
    <property type="component" value="Unassembled WGS sequence"/>
</dbReference>
<evidence type="ECO:0000313" key="7">
    <source>
        <dbReference type="Proteomes" id="UP000054359"/>
    </source>
</evidence>
<dbReference type="InterPro" id="IPR000504">
    <property type="entry name" value="RRM_dom"/>
</dbReference>
<feature type="compositionally biased region" description="Low complexity" evidence="3">
    <location>
        <begin position="578"/>
        <end position="594"/>
    </location>
</feature>
<dbReference type="SMART" id="SM00360">
    <property type="entry name" value="RRM"/>
    <property type="match status" value="1"/>
</dbReference>
<feature type="compositionally biased region" description="Polar residues" evidence="3">
    <location>
        <begin position="335"/>
        <end position="345"/>
    </location>
</feature>
<dbReference type="InterPro" id="IPR003034">
    <property type="entry name" value="SAP_dom"/>
</dbReference>
<proteinExistence type="predicted"/>
<dbReference type="EMBL" id="KK119094">
    <property type="protein sequence ID" value="KFM74689.1"/>
    <property type="molecule type" value="Genomic_DNA"/>
</dbReference>
<dbReference type="InterPro" id="IPR034257">
    <property type="entry name" value="Acinus_RRM"/>
</dbReference>
<feature type="region of interest" description="Disordered" evidence="3">
    <location>
        <begin position="948"/>
        <end position="979"/>
    </location>
</feature>
<feature type="compositionally biased region" description="Basic and acidic residues" evidence="3">
    <location>
        <begin position="1207"/>
        <end position="1225"/>
    </location>
</feature>
<feature type="compositionally biased region" description="Basic and acidic residues" evidence="3">
    <location>
        <begin position="812"/>
        <end position="822"/>
    </location>
</feature>
<dbReference type="OrthoDB" id="5348404at2759"/>
<dbReference type="InterPro" id="IPR036361">
    <property type="entry name" value="SAP_dom_sf"/>
</dbReference>
<accession>A0A087UBF0</accession>
<keyword evidence="1 2" id="KW-0694">RNA-binding</keyword>
<evidence type="ECO:0000256" key="1">
    <source>
        <dbReference type="ARBA" id="ARBA00022884"/>
    </source>
</evidence>
<dbReference type="SMART" id="SM00513">
    <property type="entry name" value="SAP"/>
    <property type="match status" value="1"/>
</dbReference>
<sequence length="1342" mass="150993">MVYYVSRPSSLSSDVTPEDGNKAFLDKAGAILMLSLQTLIVDVMPKFEVLIAMEDEVSVSLDGKALGNLRVVDLKQELDKRGLSKSGSKKDLVKRLKQLDAATEQNEFVQQYLAQQQKIYAEQKEVKRLVELEDTLKNAWHNFWPTAIFHGEDDDDDSHEFESFRISQTKGEIFQLMNFVKKCGEVVVNEDDIAEVFHCNDDALIISQLIEGEICCMVLDPENTTTNSEESDKEVIENEKISIDKFLLPGIQSSFIVNCGYGEIHKSSDEQESCEYTEVDDNQETFENLTENSELVKITENANKEDDNQETSDDSTGNSELVKITENANKENDNQETSDNSTGNSELVKITENCNKEDDNQETSEDPTENSELVKITENCNKEDDNQETSEDPTENSELVKITENVNREDDNQEISKEPTENPKLVKESRTVTKENDNSLNDKDVKGYTLEFEDSKNAIVTHSSKFSRCVVLTDKEDRCLVLHSLSLSAPIGETSSLGAKESDIQISCNQELSSDMDSATPIQSVPYSLSDIQLPESPGSISKSVSQISSDVSSASHVTSEKNDIESTEKNTENQLHSNGVISPGIVVSSSNRNTSKRRNSDSDSEDATGESCDTPNSVNSVNCSDEKQNIENSQKNSLSNTSQTLDHKTKKDNPVHEEEKIIPKADVESTKEQSRESSKGKERARRSRSSSEDSDNGRSPDSGEANAQKLKPVSDGSDEEIKERKRSKSSSSDSSQNSESSPDRNFNKSKSTRRNSSGNSKKSSSVPNTEKTKTNSPSDTEHMSKYVNAASSKQKLKIKRDNVLISKTKSLPKETSKESGALKDNQSSNIPASPSSNSSVKDDVPKVADVLKATYSSRKVCLSGRKINRKSTEEIPSDAPKVKKSKWSSFATTQKKSQSINISMDSLKNWFPDFKLINEPVPVNELVSGENSPSIKEEKVSNLFHTDSASIDEPSVKPNTSSKKQAEPDVKPESMDDSREVENASKIIFVQNLVRPFTLLQLKELLKQSGNLIEEHFWIDKIKSKCFVMYETEEEAIKARNALNGTRWPVSNPKILSVEFATEDDIEYHKRGSEPPKTVPEPTNQSVETYEARNVHPVEEHRKKERDRKKERERSKTRMPVREWDKDKISQDSPEKDSAINRESDSKAKSSEKRERKDSKRRPNEDTPAKLLDDLFQKTKASPCIYWLPLTDEQVNEREEAKRLRRIEREKRNQQAREQEESERKSKRARSGRRSRELIILMVRSLNVLVTKRDVLLRGSVWKKASWKPGLFSISYNHGGGHLRKLAVIDDQFTTLQAKRVQNQTVGNIAQQLRMAIISWFTVARLHKGGLFAYILNAAYH</sequence>
<dbReference type="GO" id="GO:0071011">
    <property type="term" value="C:precatalytic spliceosome"/>
    <property type="evidence" value="ECO:0007669"/>
    <property type="project" value="TreeGrafter"/>
</dbReference>
<feature type="compositionally biased region" description="Basic and acidic residues" evidence="3">
    <location>
        <begin position="965"/>
        <end position="979"/>
    </location>
</feature>
<protein>
    <submittedName>
        <fullName evidence="6">Apoptotic chromatin condensation inducer in the nucleus</fullName>
    </submittedName>
</protein>
<feature type="compositionally biased region" description="Low complexity" evidence="3">
    <location>
        <begin position="537"/>
        <end position="558"/>
    </location>
</feature>
<reference evidence="6 7" key="1">
    <citation type="submission" date="2013-11" db="EMBL/GenBank/DDBJ databases">
        <title>Genome sequencing of Stegodyphus mimosarum.</title>
        <authorList>
            <person name="Bechsgaard J."/>
        </authorList>
    </citation>
    <scope>NUCLEOTIDE SEQUENCE [LARGE SCALE GENOMIC DNA]</scope>
</reference>
<feature type="region of interest" description="Disordered" evidence="3">
    <location>
        <begin position="1069"/>
        <end position="1172"/>
    </location>
</feature>
<feature type="compositionally biased region" description="Acidic residues" evidence="3">
    <location>
        <begin position="385"/>
        <end position="395"/>
    </location>
</feature>
<feature type="compositionally biased region" description="Low complexity" evidence="3">
    <location>
        <begin position="828"/>
        <end position="840"/>
    </location>
</feature>
<dbReference type="PROSITE" id="PS50800">
    <property type="entry name" value="SAP"/>
    <property type="match status" value="1"/>
</dbReference>
<keyword evidence="7" id="KW-1185">Reference proteome</keyword>
<dbReference type="PANTHER" id="PTHR46589:SF1">
    <property type="entry name" value="APOPTOTIC CHROMATIN CONDENSATION INDUCER IN THE NUCLEUS"/>
    <property type="match status" value="1"/>
</dbReference>